<gene>
    <name evidence="14" type="primary">NCL1_30136</name>
    <name evidence="14" type="ORF">NPIL_645931</name>
</gene>
<keyword evidence="11" id="KW-0131">Cell cycle</keyword>
<dbReference type="InterPro" id="IPR006612">
    <property type="entry name" value="THAP_Znf"/>
</dbReference>
<dbReference type="EMBL" id="BMAW01065963">
    <property type="protein sequence ID" value="GFT52763.1"/>
    <property type="molecule type" value="Genomic_DNA"/>
</dbReference>
<evidence type="ECO:0000256" key="2">
    <source>
        <dbReference type="ARBA" id="ARBA00006177"/>
    </source>
</evidence>
<dbReference type="AlphaFoldDB" id="A0A8X6P5K3"/>
<keyword evidence="4 12" id="KW-0863">Zinc-finger</keyword>
<evidence type="ECO:0000256" key="3">
    <source>
        <dbReference type="ARBA" id="ARBA00022723"/>
    </source>
</evidence>
<name>A0A8X6P5K3_NEPPI</name>
<sequence>MSYCVAYGCNNRKDREDCRSKSFFGFPINKSSVVKTWVKMMRRDNFRPTPYSKICSDHFDESCFEYQPFTNRRQLKPGSIPTIFVFSNATSRRIEERCQSTTSTVTYGESTSSEAHVGMESTETWTGVCEASTSTEAYVGMESTETWTGMEKETSKVSVGTQTVSFCELFNLLAQKEAELQSLKATLEEKGFVLENIKDEKTRRH</sequence>
<organism evidence="14 15">
    <name type="scientific">Nephila pilipes</name>
    <name type="common">Giant wood spider</name>
    <name type="synonym">Nephila maculata</name>
    <dbReference type="NCBI Taxonomy" id="299642"/>
    <lineage>
        <taxon>Eukaryota</taxon>
        <taxon>Metazoa</taxon>
        <taxon>Ecdysozoa</taxon>
        <taxon>Arthropoda</taxon>
        <taxon>Chelicerata</taxon>
        <taxon>Arachnida</taxon>
        <taxon>Araneae</taxon>
        <taxon>Araneomorphae</taxon>
        <taxon>Entelegynae</taxon>
        <taxon>Araneoidea</taxon>
        <taxon>Nephilidae</taxon>
        <taxon>Nephila</taxon>
    </lineage>
</organism>
<evidence type="ECO:0000256" key="8">
    <source>
        <dbReference type="ARBA" id="ARBA00023125"/>
    </source>
</evidence>
<dbReference type="Proteomes" id="UP000887013">
    <property type="component" value="Unassembled WGS sequence"/>
</dbReference>
<dbReference type="SUPFAM" id="SSF57716">
    <property type="entry name" value="Glucocorticoid receptor-like (DNA-binding domain)"/>
    <property type="match status" value="1"/>
</dbReference>
<keyword evidence="8 12" id="KW-0238">DNA-binding</keyword>
<dbReference type="Pfam" id="PF05485">
    <property type="entry name" value="THAP"/>
    <property type="match status" value="1"/>
</dbReference>
<evidence type="ECO:0000256" key="7">
    <source>
        <dbReference type="ARBA" id="ARBA00023054"/>
    </source>
</evidence>
<dbReference type="SMART" id="SM00692">
    <property type="entry name" value="DM3"/>
    <property type="match status" value="1"/>
</dbReference>
<reference evidence="14" key="1">
    <citation type="submission" date="2020-08" db="EMBL/GenBank/DDBJ databases">
        <title>Multicomponent nature underlies the extraordinary mechanical properties of spider dragline silk.</title>
        <authorList>
            <person name="Kono N."/>
            <person name="Nakamura H."/>
            <person name="Mori M."/>
            <person name="Yoshida Y."/>
            <person name="Ohtoshi R."/>
            <person name="Malay A.D."/>
            <person name="Moran D.A.P."/>
            <person name="Tomita M."/>
            <person name="Numata K."/>
            <person name="Arakawa K."/>
        </authorList>
    </citation>
    <scope>NUCLEOTIDE SEQUENCE</scope>
</reference>
<protein>
    <submittedName>
        <fullName evidence="14">THAP domain-containing protein 3</fullName>
    </submittedName>
</protein>
<dbReference type="GO" id="GO:0005654">
    <property type="term" value="C:nucleoplasm"/>
    <property type="evidence" value="ECO:0007669"/>
    <property type="project" value="UniProtKB-SubCell"/>
</dbReference>
<keyword evidence="10" id="KW-0539">Nucleus</keyword>
<dbReference type="PANTHER" id="PTHR46600:SF1">
    <property type="entry name" value="THAP DOMAIN-CONTAINING PROTEIN 1"/>
    <property type="match status" value="1"/>
</dbReference>
<keyword evidence="15" id="KW-1185">Reference proteome</keyword>
<evidence type="ECO:0000313" key="14">
    <source>
        <dbReference type="EMBL" id="GFT52763.1"/>
    </source>
</evidence>
<keyword evidence="3" id="KW-0479">Metal-binding</keyword>
<evidence type="ECO:0000256" key="11">
    <source>
        <dbReference type="ARBA" id="ARBA00023306"/>
    </source>
</evidence>
<keyword evidence="6" id="KW-0805">Transcription regulation</keyword>
<dbReference type="PROSITE" id="PS50950">
    <property type="entry name" value="ZF_THAP"/>
    <property type="match status" value="1"/>
</dbReference>
<dbReference type="InterPro" id="IPR026516">
    <property type="entry name" value="THAP1/10"/>
</dbReference>
<dbReference type="InterPro" id="IPR038441">
    <property type="entry name" value="THAP_Znf_sf"/>
</dbReference>
<comment type="subcellular location">
    <subcellularLocation>
        <location evidence="1">Nucleus</location>
        <location evidence="1">Nucleoplasm</location>
    </subcellularLocation>
</comment>
<evidence type="ECO:0000313" key="15">
    <source>
        <dbReference type="Proteomes" id="UP000887013"/>
    </source>
</evidence>
<proteinExistence type="inferred from homology"/>
<keyword evidence="5" id="KW-0862">Zinc</keyword>
<comment type="caution">
    <text evidence="14">The sequence shown here is derived from an EMBL/GenBank/DDBJ whole genome shotgun (WGS) entry which is preliminary data.</text>
</comment>
<evidence type="ECO:0000256" key="6">
    <source>
        <dbReference type="ARBA" id="ARBA00023015"/>
    </source>
</evidence>
<keyword evidence="9" id="KW-0804">Transcription</keyword>
<dbReference type="Gene3D" id="6.20.210.20">
    <property type="entry name" value="THAP domain"/>
    <property type="match status" value="1"/>
</dbReference>
<dbReference type="PANTHER" id="PTHR46600">
    <property type="entry name" value="THAP DOMAIN-CONTAINING"/>
    <property type="match status" value="1"/>
</dbReference>
<evidence type="ECO:0000256" key="9">
    <source>
        <dbReference type="ARBA" id="ARBA00023163"/>
    </source>
</evidence>
<comment type="similarity">
    <text evidence="2">Belongs to the THAP1 family.</text>
</comment>
<dbReference type="SMART" id="SM00980">
    <property type="entry name" value="THAP"/>
    <property type="match status" value="1"/>
</dbReference>
<feature type="domain" description="THAP-type" evidence="13">
    <location>
        <begin position="1"/>
        <end position="84"/>
    </location>
</feature>
<dbReference type="GO" id="GO:0008270">
    <property type="term" value="F:zinc ion binding"/>
    <property type="evidence" value="ECO:0007669"/>
    <property type="project" value="UniProtKB-KW"/>
</dbReference>
<dbReference type="GO" id="GO:0043565">
    <property type="term" value="F:sequence-specific DNA binding"/>
    <property type="evidence" value="ECO:0007669"/>
    <property type="project" value="InterPro"/>
</dbReference>
<evidence type="ECO:0000259" key="13">
    <source>
        <dbReference type="PROSITE" id="PS50950"/>
    </source>
</evidence>
<evidence type="ECO:0000256" key="5">
    <source>
        <dbReference type="ARBA" id="ARBA00022833"/>
    </source>
</evidence>
<keyword evidence="7" id="KW-0175">Coiled coil</keyword>
<evidence type="ECO:0000256" key="4">
    <source>
        <dbReference type="ARBA" id="ARBA00022771"/>
    </source>
</evidence>
<accession>A0A8X6P5K3</accession>
<evidence type="ECO:0000256" key="1">
    <source>
        <dbReference type="ARBA" id="ARBA00004642"/>
    </source>
</evidence>
<dbReference type="OrthoDB" id="6493801at2759"/>
<evidence type="ECO:0000256" key="12">
    <source>
        <dbReference type="PROSITE-ProRule" id="PRU00309"/>
    </source>
</evidence>
<evidence type="ECO:0000256" key="10">
    <source>
        <dbReference type="ARBA" id="ARBA00023242"/>
    </source>
</evidence>